<organism evidence="1 2">
    <name type="scientific">Colocasia esculenta</name>
    <name type="common">Wild taro</name>
    <name type="synonym">Arum esculentum</name>
    <dbReference type="NCBI Taxonomy" id="4460"/>
    <lineage>
        <taxon>Eukaryota</taxon>
        <taxon>Viridiplantae</taxon>
        <taxon>Streptophyta</taxon>
        <taxon>Embryophyta</taxon>
        <taxon>Tracheophyta</taxon>
        <taxon>Spermatophyta</taxon>
        <taxon>Magnoliopsida</taxon>
        <taxon>Liliopsida</taxon>
        <taxon>Araceae</taxon>
        <taxon>Aroideae</taxon>
        <taxon>Colocasieae</taxon>
        <taxon>Colocasia</taxon>
    </lineage>
</organism>
<proteinExistence type="predicted"/>
<name>A0A843WX70_COLES</name>
<evidence type="ECO:0000313" key="1">
    <source>
        <dbReference type="EMBL" id="MQM09831.1"/>
    </source>
</evidence>
<dbReference type="Proteomes" id="UP000652761">
    <property type="component" value="Unassembled WGS sequence"/>
</dbReference>
<protein>
    <submittedName>
        <fullName evidence="1">Uncharacterized protein</fullName>
    </submittedName>
</protein>
<dbReference type="EMBL" id="NMUH01004485">
    <property type="protein sequence ID" value="MQM09831.1"/>
    <property type="molecule type" value="Genomic_DNA"/>
</dbReference>
<dbReference type="AlphaFoldDB" id="A0A843WX70"/>
<gene>
    <name evidence="1" type="ORF">Taro_042712</name>
</gene>
<reference evidence="1" key="1">
    <citation type="submission" date="2017-07" db="EMBL/GenBank/DDBJ databases">
        <title>Taro Niue Genome Assembly and Annotation.</title>
        <authorList>
            <person name="Atibalentja N."/>
            <person name="Keating K."/>
            <person name="Fields C.J."/>
        </authorList>
    </citation>
    <scope>NUCLEOTIDE SEQUENCE</scope>
    <source>
        <strain evidence="1">Niue_2</strain>
        <tissue evidence="1">Leaf</tissue>
    </source>
</reference>
<keyword evidence="2" id="KW-1185">Reference proteome</keyword>
<comment type="caution">
    <text evidence="1">The sequence shown here is derived from an EMBL/GenBank/DDBJ whole genome shotgun (WGS) entry which is preliminary data.</text>
</comment>
<accession>A0A843WX70</accession>
<sequence>MSNKFGALEEWRTAGENVVFLNLALHQPRNLQRILSIQRVISELLTRAVRSRSAASALATAAAN</sequence>
<evidence type="ECO:0000313" key="2">
    <source>
        <dbReference type="Proteomes" id="UP000652761"/>
    </source>
</evidence>